<evidence type="ECO:0000313" key="4">
    <source>
        <dbReference type="Proteomes" id="UP000007431"/>
    </source>
</evidence>
<dbReference type="Pfam" id="PF12937">
    <property type="entry name" value="F-box-like"/>
    <property type="match status" value="1"/>
</dbReference>
<keyword evidence="4" id="KW-1185">Reference proteome</keyword>
<feature type="non-terminal residue" evidence="3">
    <location>
        <position position="632"/>
    </location>
</feature>
<dbReference type="Proteomes" id="UP000007431">
    <property type="component" value="Unassembled WGS sequence"/>
</dbReference>
<reference evidence="3 4" key="1">
    <citation type="journal article" date="2010" name="Nat. Biotechnol.">
        <title>Genome sequence of the model mushroom Schizophyllum commune.</title>
        <authorList>
            <person name="Ohm R.A."/>
            <person name="de Jong J.F."/>
            <person name="Lugones L.G."/>
            <person name="Aerts A."/>
            <person name="Kothe E."/>
            <person name="Stajich J.E."/>
            <person name="de Vries R.P."/>
            <person name="Record E."/>
            <person name="Levasseur A."/>
            <person name="Baker S.E."/>
            <person name="Bartholomew K.A."/>
            <person name="Coutinho P.M."/>
            <person name="Erdmann S."/>
            <person name="Fowler T.J."/>
            <person name="Gathman A.C."/>
            <person name="Lombard V."/>
            <person name="Henrissat B."/>
            <person name="Knabe N."/>
            <person name="Kuees U."/>
            <person name="Lilly W.W."/>
            <person name="Lindquist E."/>
            <person name="Lucas S."/>
            <person name="Magnuson J.K."/>
            <person name="Piumi F."/>
            <person name="Raudaskoski M."/>
            <person name="Salamov A."/>
            <person name="Schmutz J."/>
            <person name="Schwarze F.W.M.R."/>
            <person name="vanKuyk P.A."/>
            <person name="Horton J.S."/>
            <person name="Grigoriev I.V."/>
            <person name="Woesten H.A.B."/>
        </authorList>
    </citation>
    <scope>NUCLEOTIDE SEQUENCE [LARGE SCALE GENOMIC DNA]</scope>
    <source>
        <strain evidence="4">H4-8 / FGSC 9210</strain>
    </source>
</reference>
<dbReference type="KEGG" id="scm:SCHCO_02569180"/>
<dbReference type="RefSeq" id="XP_003033826.1">
    <property type="nucleotide sequence ID" value="XM_003033780.1"/>
</dbReference>
<protein>
    <recommendedName>
        <fullName evidence="2">F-box domain-containing protein</fullName>
    </recommendedName>
</protein>
<feature type="region of interest" description="Disordered" evidence="1">
    <location>
        <begin position="1"/>
        <end position="152"/>
    </location>
</feature>
<evidence type="ECO:0000259" key="2">
    <source>
        <dbReference type="PROSITE" id="PS50181"/>
    </source>
</evidence>
<name>D8PZV2_SCHCM</name>
<dbReference type="VEuPathDB" id="FungiDB:SCHCODRAFT_02569180"/>
<dbReference type="OrthoDB" id="2269034at2759"/>
<proteinExistence type="predicted"/>
<evidence type="ECO:0000313" key="3">
    <source>
        <dbReference type="EMBL" id="EFI98923.1"/>
    </source>
</evidence>
<dbReference type="HOGENOM" id="CLU_029145_0_0_1"/>
<accession>D8PZV2</accession>
<dbReference type="SUPFAM" id="SSF81383">
    <property type="entry name" value="F-box domain"/>
    <property type="match status" value="1"/>
</dbReference>
<dbReference type="GeneID" id="9586388"/>
<evidence type="ECO:0000256" key="1">
    <source>
        <dbReference type="SAM" id="MobiDB-lite"/>
    </source>
</evidence>
<dbReference type="InParanoid" id="D8PZV2"/>
<feature type="compositionally biased region" description="Pro residues" evidence="1">
    <location>
        <begin position="35"/>
        <end position="47"/>
    </location>
</feature>
<dbReference type="Gene3D" id="1.20.1280.50">
    <property type="match status" value="1"/>
</dbReference>
<feature type="domain" description="F-box" evidence="2">
    <location>
        <begin position="181"/>
        <end position="239"/>
    </location>
</feature>
<dbReference type="InterPro" id="IPR001810">
    <property type="entry name" value="F-box_dom"/>
</dbReference>
<organism evidence="4">
    <name type="scientific">Schizophyllum commune (strain H4-8 / FGSC 9210)</name>
    <name type="common">Split gill fungus</name>
    <dbReference type="NCBI Taxonomy" id="578458"/>
    <lineage>
        <taxon>Eukaryota</taxon>
        <taxon>Fungi</taxon>
        <taxon>Dikarya</taxon>
        <taxon>Basidiomycota</taxon>
        <taxon>Agaricomycotina</taxon>
        <taxon>Agaricomycetes</taxon>
        <taxon>Agaricomycetidae</taxon>
        <taxon>Agaricales</taxon>
        <taxon>Schizophyllaceae</taxon>
        <taxon>Schizophyllum</taxon>
    </lineage>
</organism>
<feature type="compositionally biased region" description="Low complexity" evidence="1">
    <location>
        <begin position="126"/>
        <end position="140"/>
    </location>
</feature>
<dbReference type="EMBL" id="GL377304">
    <property type="protein sequence ID" value="EFI98923.1"/>
    <property type="molecule type" value="Genomic_DNA"/>
</dbReference>
<sequence>MSHHDQYYGSSAAPHRPARAQDSRAAMSQAYHYPNPLPYIEPRPPCNIPYDRTAHRQRVAGTTDQVNSPPCLPAQRQQGLAPARRSAAQSVHARDRDHSAPHTFAAGHAGQRISTTPFGPGPPSPLYDSSVSSSSSSSSPSPSPPPRPVYNYNPMLQSCRPWEMPTRAMIPPRPAADGSCVSHISDLPPEVLCQIFLRTTPSQLIDARPHLSAEPLVISHVCRYWRDVALDLPGLWQKLCLTGCQSRHEHRRLQLAGVFMDRSRGTGMEVLYQDIEADDAMDRMWEIVVRRQGFGVTPARDRCYCALDLLIARMAEVRVLELRIGHASSARLAVNPSPAGAMLRDMTIMFMEGGEQTRVISRLYASLTGLERFTWATYLEAFPIPPPSNVPWPQLNSVFLDTPIPLDVFLEIIAAGQRLESVHAQLCRNAHRMKRFSKRIKQTALKELTIYGRESLDPVFGVLQLPSLRDLSLRTLAGETHNYPFAKVMIFQSFLACIRPGLNTLQLKADGCCTETNLISILEMPQTYVLKGLIIYVPHIGDNLFDRLCPELRPPLVPHLQELGVASCVNVDGSIADMIMSRHKHGYPLRYFRATFASGQQGRHRKDLAALQNVATRGLFTKVSYFAGTGCR</sequence>
<dbReference type="InterPro" id="IPR036047">
    <property type="entry name" value="F-box-like_dom_sf"/>
</dbReference>
<dbReference type="PROSITE" id="PS50181">
    <property type="entry name" value="FBOX"/>
    <property type="match status" value="1"/>
</dbReference>
<gene>
    <name evidence="3" type="ORF">SCHCODRAFT_106861</name>
</gene>
<dbReference type="AlphaFoldDB" id="D8PZV2"/>